<proteinExistence type="predicted"/>
<dbReference type="PANTHER" id="PTHR14136">
    <property type="entry name" value="BTB_POZ DOMAIN-CONTAINING PROTEIN KCTD9"/>
    <property type="match status" value="1"/>
</dbReference>
<keyword evidence="1" id="KW-0472">Membrane</keyword>
<feature type="transmembrane region" description="Helical" evidence="1">
    <location>
        <begin position="812"/>
        <end position="832"/>
    </location>
</feature>
<dbReference type="Pfam" id="PF00805">
    <property type="entry name" value="Pentapeptide"/>
    <property type="match status" value="1"/>
</dbReference>
<keyword evidence="1" id="KW-0812">Transmembrane</keyword>
<organism evidence="2">
    <name type="scientific">uncultured haloarchaeon</name>
    <dbReference type="NCBI Taxonomy" id="160804"/>
    <lineage>
        <taxon>Archaea</taxon>
        <taxon>Methanobacteriati</taxon>
        <taxon>Methanobacteriota</taxon>
        <taxon>Stenosarchaea group</taxon>
        <taxon>Halobacteria</taxon>
        <taxon>Halobacteriales</taxon>
        <taxon>Halobacteriaceae</taxon>
        <taxon>environmental samples</taxon>
    </lineage>
</organism>
<dbReference type="EMBL" id="EF583985">
    <property type="protein sequence ID" value="ABQ75818.1"/>
    <property type="molecule type" value="Genomic_DNA"/>
</dbReference>
<protein>
    <recommendedName>
        <fullName evidence="3">Pentapeptide repeat-containing protein</fullName>
    </recommendedName>
</protein>
<dbReference type="PANTHER" id="PTHR14136:SF17">
    <property type="entry name" value="BTB_POZ DOMAIN-CONTAINING PROTEIN KCTD9"/>
    <property type="match status" value="1"/>
</dbReference>
<reference evidence="2" key="1">
    <citation type="journal article" date="2007" name="ISME J.">
        <title>Genomic plasticity in prokaryotes: the case of the square haloarchaeon.</title>
        <authorList>
            <person name="Cuadros-Orellana S."/>
            <person name="Martin-Cuadrado A.B."/>
            <person name="Legault B."/>
            <person name="D'Auria G."/>
            <person name="Zhaxybayeva O."/>
            <person name="Papke R.T."/>
            <person name="Rodriguez-Valera F."/>
        </authorList>
    </citation>
    <scope>NUCLEOTIDE SEQUENCE</scope>
</reference>
<accession>A5YS61</accession>
<evidence type="ECO:0008006" key="3">
    <source>
        <dbReference type="Google" id="ProtNLM"/>
    </source>
</evidence>
<dbReference type="AlphaFoldDB" id="A5YS61"/>
<keyword evidence="1" id="KW-1133">Transmembrane helix</keyword>
<dbReference type="Gene3D" id="2.160.20.80">
    <property type="entry name" value="E3 ubiquitin-protein ligase SopA"/>
    <property type="match status" value="3"/>
</dbReference>
<dbReference type="InterPro" id="IPR001646">
    <property type="entry name" value="5peptide_repeat"/>
</dbReference>
<dbReference type="InterPro" id="IPR051082">
    <property type="entry name" value="Pentapeptide-BTB/POZ_domain"/>
</dbReference>
<evidence type="ECO:0000256" key="1">
    <source>
        <dbReference type="SAM" id="Phobius"/>
    </source>
</evidence>
<name>A5YS61_9EURY</name>
<sequence>MKKTPLFGTLMSDADGTCDYVLDPDDPETWGAQEGDVCHVDEEVLNEDGVWTCPHDAEEGEDRCIFHLPIEEKENDYVVDSLLNNINEVTTDTSKSEEGLLQFLGLRIRSLVFDCDIELPENIGINFSHSTIYENFDFSDIVLSTSHLDLSGVQFLSDATFECSIICGTVSFLGAEFRSSGNFERVEFRNNVGFRFASIKDTISFTGASFIKSANFERTEFEGFVSFKESEFNGSVGFSSVVFHADVNMINSRFDRYARFVGSTFEEFFATKHALFNGKADFSQVEFEYKVSFRSTTFENAVDLRWANFHKTVSFSNSTFEGAVDSRWAQFDSNAIFDKTEFRDTADFQEITCNGSCNFTTKFANSVDFSDAEFTHSVDFSDTNFMRDVSFARAVFETSIPEDDDGVFWDASFEFLSIQFNGDADFSDSTFAGNTRFQDSDFDGDANFSRVTFQSNISYVGVTINGRADFSRSDFDPDKKSIEINFGGIHFNNTAHFNGVRLQGPNFTNAVFDGPVKFIGECVFENETNFDNAMFNKNASFSAHFDERVVFNSADFRGDADFSGSHFSTTSDFRDANLIGASFIDVGVRDANFEDAQLENTDFRGADISKSNLERATLSNSDMFGTDLSGAQLYGANIADVAVNTETVFDKCREHRCVYDPNSDYEYESDDEEQVGQLRKAMGAYHVLEQLTRANTLPDEQAKFFARRQDMRRAQLREDGRRLEYWFAEAQNAIFRHGESFSRVAAWAVGTIVGFGLLYPIGGWLQSESTGTITYSNIADSPLLLWKSLHHSALLFLTGSGPLAPTGAVGEVLVTIEAITAPVLLALLVFVLGRRAAR</sequence>
<dbReference type="Pfam" id="PF13576">
    <property type="entry name" value="Pentapeptide_3"/>
    <property type="match status" value="4"/>
</dbReference>
<dbReference type="SUPFAM" id="SSF141571">
    <property type="entry name" value="Pentapeptide repeat-like"/>
    <property type="match status" value="1"/>
</dbReference>
<evidence type="ECO:0000313" key="2">
    <source>
        <dbReference type="EMBL" id="ABQ75818.1"/>
    </source>
</evidence>